<feature type="compositionally biased region" description="Basic and acidic residues" evidence="7">
    <location>
        <begin position="265"/>
        <end position="339"/>
    </location>
</feature>
<keyword evidence="9" id="KW-1185">Reference proteome</keyword>
<dbReference type="EMBL" id="JAQQWK010000005">
    <property type="protein sequence ID" value="KAK8042085.1"/>
    <property type="molecule type" value="Genomic_DNA"/>
</dbReference>
<feature type="region of interest" description="Disordered" evidence="7">
    <location>
        <begin position="59"/>
        <end position="105"/>
    </location>
</feature>
<dbReference type="Pfam" id="PF04147">
    <property type="entry name" value="Nop14"/>
    <property type="match status" value="1"/>
</dbReference>
<feature type="region of interest" description="Disordered" evidence="7">
    <location>
        <begin position="408"/>
        <end position="468"/>
    </location>
</feature>
<evidence type="ECO:0000256" key="5">
    <source>
        <dbReference type="ARBA" id="ARBA00023242"/>
    </source>
</evidence>
<comment type="subcellular location">
    <subcellularLocation>
        <location evidence="1">Nucleus</location>
        <location evidence="1">Nucleolus</location>
    </subcellularLocation>
</comment>
<feature type="compositionally biased region" description="Basic and acidic residues" evidence="7">
    <location>
        <begin position="213"/>
        <end position="223"/>
    </location>
</feature>
<feature type="compositionally biased region" description="Basic and acidic residues" evidence="7">
    <location>
        <begin position="874"/>
        <end position="890"/>
    </location>
</feature>
<gene>
    <name evidence="8" type="ORF">PG993_006608</name>
</gene>
<evidence type="ECO:0000256" key="4">
    <source>
        <dbReference type="ARBA" id="ARBA00022552"/>
    </source>
</evidence>
<evidence type="ECO:0000313" key="9">
    <source>
        <dbReference type="Proteomes" id="UP001444661"/>
    </source>
</evidence>
<evidence type="ECO:0000256" key="6">
    <source>
        <dbReference type="ARBA" id="ARBA00024695"/>
    </source>
</evidence>
<comment type="similarity">
    <text evidence="2">Belongs to the NOP14 family.</text>
</comment>
<feature type="region of interest" description="Disordered" evidence="7">
    <location>
        <begin position="258"/>
        <end position="396"/>
    </location>
</feature>
<dbReference type="Proteomes" id="UP001444661">
    <property type="component" value="Unassembled WGS sequence"/>
</dbReference>
<protein>
    <submittedName>
        <fullName evidence="8">Nop14-like family protein</fullName>
    </submittedName>
</protein>
<sequence>MAGSQLKRLKASLHKEGLIGPQKSKKDKKRDSKSGVKRMDKRAALEGIREQFNPFDLKHNVRGPKFDVTSNRPTNKAIHGRPMEAKTASEERRRQTLTVDEQRKNKVGGIVDRRFGENDPTLAPEERMLERFARETQSRHKKSSMFDLEDDEPGFDLTHGGKALSLDGPALVDDFDEDMEGLSDEDEDNEGRRAYLKRKALTEGEDVDVDDAQPERKKTKQEIYSEIIAKSKAHKAARQEAKDEDEDIREELNKELNNIKNLLFRTKDPRNNEPLDKAAEDAERVKMEKEYDLRVRQMLQDRRAQPTERTKTDEEQAAEASERLQKLEEKRQKRMRGEQESESEDEKEKDTEEAEPTADFMEEDDDDEFGLGGGIAEKSKKSKIRPTATELGFDDEDDFFIEDDIVASGSELSLDEEEDEDESDEDGEDDDEFTKGLLGETEQKDPAFSMSSNTGSKDDPEGVPYSYASCPETHQEFLDAIKNVPVEKLHVVIVRIRTIFHAQLDSQNKAKLGKFTLALIHHLPHLASQPKLPPFSVFEQLIRHIHSLAKTYPIEVACEFRSHLEDFAKTRPLDPNLGDLIIFTAIGTVFPPSDHFHQVVTPAQLEIARFLGQKIPKQLSDLAKGVYLSILILQYQQVSKRYMPELINFNLNTLLALAPQSRKNVPFPVHELPGGLRLSNAQATEIRKLNCYDCVESERSAKDQNAFKIAIIDSTVKVLEAAAMLWADKTSFLETFEPFKQILEHLASKSCRSHFPEALRDRMRKVQTKMDQMLKLAQIQRKPLELHHHRPLAIKSSMPKFEDTFDPNKHYDPDRERAESAKLRKEFKNERKGAMRELRKDANFMAREKLRVKKAKDEAYEKKYKRLVAEIQGEEGRESNAYAREKEARKKAAKRNK</sequence>
<comment type="caution">
    <text evidence="8">The sequence shown here is derived from an EMBL/GenBank/DDBJ whole genome shotgun (WGS) entry which is preliminary data.</text>
</comment>
<feature type="compositionally biased region" description="Acidic residues" evidence="7">
    <location>
        <begin position="340"/>
        <end position="369"/>
    </location>
</feature>
<name>A0ABR1T662_9PEZI</name>
<feature type="compositionally biased region" description="Basic and acidic residues" evidence="7">
    <location>
        <begin position="81"/>
        <end position="104"/>
    </location>
</feature>
<evidence type="ECO:0000313" key="8">
    <source>
        <dbReference type="EMBL" id="KAK8042085.1"/>
    </source>
</evidence>
<proteinExistence type="inferred from homology"/>
<dbReference type="PANTHER" id="PTHR23183:SF0">
    <property type="entry name" value="NUCLEOLAR PROTEIN 14"/>
    <property type="match status" value="1"/>
</dbReference>
<dbReference type="PANTHER" id="PTHR23183">
    <property type="entry name" value="NOP14"/>
    <property type="match status" value="1"/>
</dbReference>
<feature type="region of interest" description="Disordered" evidence="7">
    <location>
        <begin position="1"/>
        <end position="43"/>
    </location>
</feature>
<feature type="compositionally biased region" description="Basic and acidic residues" evidence="7">
    <location>
        <begin position="29"/>
        <end position="43"/>
    </location>
</feature>
<evidence type="ECO:0000256" key="1">
    <source>
        <dbReference type="ARBA" id="ARBA00004604"/>
    </source>
</evidence>
<accession>A0ABR1T662</accession>
<feature type="compositionally biased region" description="Acidic residues" evidence="7">
    <location>
        <begin position="173"/>
        <end position="189"/>
    </location>
</feature>
<keyword evidence="3" id="KW-0690">Ribosome biogenesis</keyword>
<evidence type="ECO:0000256" key="2">
    <source>
        <dbReference type="ARBA" id="ARBA00007466"/>
    </source>
</evidence>
<evidence type="ECO:0000256" key="7">
    <source>
        <dbReference type="SAM" id="MobiDB-lite"/>
    </source>
</evidence>
<feature type="region of interest" description="Disordered" evidence="7">
    <location>
        <begin position="133"/>
        <end position="223"/>
    </location>
</feature>
<comment type="function">
    <text evidence="6">Involved in nucleolar processing of pre-18S ribosomal RNA. Has a role in the nuclear export of 40S pre-ribosomal subunit to the cytoplasm.</text>
</comment>
<keyword evidence="5" id="KW-0539">Nucleus</keyword>
<keyword evidence="4" id="KW-0698">rRNA processing</keyword>
<reference evidence="8 9" key="1">
    <citation type="submission" date="2023-01" db="EMBL/GenBank/DDBJ databases">
        <title>Analysis of 21 Apiospora genomes using comparative genomics revels a genus with tremendous synthesis potential of carbohydrate active enzymes and secondary metabolites.</title>
        <authorList>
            <person name="Sorensen T."/>
        </authorList>
    </citation>
    <scope>NUCLEOTIDE SEQUENCE [LARGE SCALE GENOMIC DNA]</scope>
    <source>
        <strain evidence="8 9">CBS 33761</strain>
    </source>
</reference>
<dbReference type="InterPro" id="IPR007276">
    <property type="entry name" value="Nop14"/>
</dbReference>
<evidence type="ECO:0000256" key="3">
    <source>
        <dbReference type="ARBA" id="ARBA00022517"/>
    </source>
</evidence>
<feature type="compositionally biased region" description="Acidic residues" evidence="7">
    <location>
        <begin position="413"/>
        <end position="432"/>
    </location>
</feature>
<feature type="compositionally biased region" description="Acidic residues" evidence="7">
    <location>
        <begin position="203"/>
        <end position="212"/>
    </location>
</feature>
<organism evidence="8 9">
    <name type="scientific">Apiospora rasikravindrae</name>
    <dbReference type="NCBI Taxonomy" id="990691"/>
    <lineage>
        <taxon>Eukaryota</taxon>
        <taxon>Fungi</taxon>
        <taxon>Dikarya</taxon>
        <taxon>Ascomycota</taxon>
        <taxon>Pezizomycotina</taxon>
        <taxon>Sordariomycetes</taxon>
        <taxon>Xylariomycetidae</taxon>
        <taxon>Amphisphaeriales</taxon>
        <taxon>Apiosporaceae</taxon>
        <taxon>Apiospora</taxon>
    </lineage>
</organism>
<feature type="region of interest" description="Disordered" evidence="7">
    <location>
        <begin position="871"/>
        <end position="897"/>
    </location>
</feature>